<dbReference type="Proteomes" id="UP001341281">
    <property type="component" value="Chromosome 01"/>
</dbReference>
<proteinExistence type="predicted"/>
<gene>
    <name evidence="2" type="ORF">U9M48_002735</name>
</gene>
<accession>A0AAQ3PRB1</accession>
<dbReference type="Pfam" id="PF13966">
    <property type="entry name" value="zf-RVT"/>
    <property type="match status" value="1"/>
</dbReference>
<feature type="non-terminal residue" evidence="2">
    <location>
        <position position="324"/>
    </location>
</feature>
<evidence type="ECO:0000313" key="2">
    <source>
        <dbReference type="EMBL" id="WVZ51606.1"/>
    </source>
</evidence>
<feature type="domain" description="Reverse transcriptase zinc-binding" evidence="1">
    <location>
        <begin position="83"/>
        <end position="167"/>
    </location>
</feature>
<evidence type="ECO:0000259" key="1">
    <source>
        <dbReference type="Pfam" id="PF13966"/>
    </source>
</evidence>
<dbReference type="AlphaFoldDB" id="A0AAQ3PRB1"/>
<sequence length="324" mass="36766">WLDGKTIAELAPSLFKAVPKRITKCRTVAQALHNRSWVSDIRGALSVHVLTEYLLVWELVDHLALQPDIPNQHRWKLAQSGCYSSRLAYAAFFEGTVKFGPWKRIWRTWALMRCKFFIWLGRNNRCWTADRLTKRGLPHMETYPLCDQAEETIDHILITCVFSRQVWSIILQSLGLIDIILPNVTDNRFSSWWAHSSKRLPRNLRNGFNSLVILVAWEIWKGRNSCVFEGSQPNVQRLLASVRDEGIMWCMARAKNLQELLNSKLKASEVDSQASAKISGPTPKSLALMFGPSGGSAANANPSIGYTLSLILAKEEEMEALDDD</sequence>
<dbReference type="InterPro" id="IPR026960">
    <property type="entry name" value="RVT-Znf"/>
</dbReference>
<reference evidence="2 3" key="1">
    <citation type="submission" date="2024-02" db="EMBL/GenBank/DDBJ databases">
        <title>High-quality chromosome-scale genome assembly of Pensacola bahiagrass (Paspalum notatum Flugge var. saurae).</title>
        <authorList>
            <person name="Vega J.M."/>
            <person name="Podio M."/>
            <person name="Orjuela J."/>
            <person name="Siena L.A."/>
            <person name="Pessino S.C."/>
            <person name="Combes M.C."/>
            <person name="Mariac C."/>
            <person name="Albertini E."/>
            <person name="Pupilli F."/>
            <person name="Ortiz J.P.A."/>
            <person name="Leblanc O."/>
        </authorList>
    </citation>
    <scope>NUCLEOTIDE SEQUENCE [LARGE SCALE GENOMIC DNA]</scope>
    <source>
        <strain evidence="2">R1</strain>
        <tissue evidence="2">Leaf</tissue>
    </source>
</reference>
<keyword evidence="3" id="KW-1185">Reference proteome</keyword>
<organism evidence="2 3">
    <name type="scientific">Paspalum notatum var. saurae</name>
    <dbReference type="NCBI Taxonomy" id="547442"/>
    <lineage>
        <taxon>Eukaryota</taxon>
        <taxon>Viridiplantae</taxon>
        <taxon>Streptophyta</taxon>
        <taxon>Embryophyta</taxon>
        <taxon>Tracheophyta</taxon>
        <taxon>Spermatophyta</taxon>
        <taxon>Magnoliopsida</taxon>
        <taxon>Liliopsida</taxon>
        <taxon>Poales</taxon>
        <taxon>Poaceae</taxon>
        <taxon>PACMAD clade</taxon>
        <taxon>Panicoideae</taxon>
        <taxon>Andropogonodae</taxon>
        <taxon>Paspaleae</taxon>
        <taxon>Paspalinae</taxon>
        <taxon>Paspalum</taxon>
    </lineage>
</organism>
<evidence type="ECO:0000313" key="3">
    <source>
        <dbReference type="Proteomes" id="UP001341281"/>
    </source>
</evidence>
<protein>
    <recommendedName>
        <fullName evidence="1">Reverse transcriptase zinc-binding domain-containing protein</fullName>
    </recommendedName>
</protein>
<name>A0AAQ3PRB1_PASNO</name>
<dbReference type="PANTHER" id="PTHR33116:SF78">
    <property type="entry name" value="OS12G0587133 PROTEIN"/>
    <property type="match status" value="1"/>
</dbReference>
<dbReference type="EMBL" id="CP144745">
    <property type="protein sequence ID" value="WVZ51606.1"/>
    <property type="molecule type" value="Genomic_DNA"/>
</dbReference>
<dbReference type="PANTHER" id="PTHR33116">
    <property type="entry name" value="REVERSE TRANSCRIPTASE ZINC-BINDING DOMAIN-CONTAINING PROTEIN-RELATED-RELATED"/>
    <property type="match status" value="1"/>
</dbReference>